<evidence type="ECO:0000313" key="2">
    <source>
        <dbReference type="Proteomes" id="UP001212152"/>
    </source>
</evidence>
<evidence type="ECO:0000313" key="1">
    <source>
        <dbReference type="EMBL" id="KAJ3181175.1"/>
    </source>
</evidence>
<comment type="caution">
    <text evidence="1">The sequence shown here is derived from an EMBL/GenBank/DDBJ whole genome shotgun (WGS) entry which is preliminary data.</text>
</comment>
<dbReference type="AlphaFoldDB" id="A0AAD5XSM8"/>
<name>A0AAD5XSM8_9FUNG</name>
<proteinExistence type="predicted"/>
<dbReference type="EMBL" id="JADGJQ010000013">
    <property type="protein sequence ID" value="KAJ3181175.1"/>
    <property type="molecule type" value="Genomic_DNA"/>
</dbReference>
<protein>
    <submittedName>
        <fullName evidence="1">Uncharacterized protein</fullName>
    </submittedName>
</protein>
<sequence length="59" mass="6357">MSTSGKYLVIFKPDTPDHVLEKAAKDVEAKASFQAHEALDYIEADGEVSAYAKSKGIGK</sequence>
<gene>
    <name evidence="1" type="ORF">HDU87_001304</name>
</gene>
<keyword evidence="2" id="KW-1185">Reference proteome</keyword>
<reference evidence="1" key="1">
    <citation type="submission" date="2020-05" db="EMBL/GenBank/DDBJ databases">
        <title>Phylogenomic resolution of chytrid fungi.</title>
        <authorList>
            <person name="Stajich J.E."/>
            <person name="Amses K."/>
            <person name="Simmons R."/>
            <person name="Seto K."/>
            <person name="Myers J."/>
            <person name="Bonds A."/>
            <person name="Quandt C.A."/>
            <person name="Barry K."/>
            <person name="Liu P."/>
            <person name="Grigoriev I."/>
            <person name="Longcore J.E."/>
            <person name="James T.Y."/>
        </authorList>
    </citation>
    <scope>NUCLEOTIDE SEQUENCE</scope>
    <source>
        <strain evidence="1">JEL0379</strain>
    </source>
</reference>
<dbReference type="Proteomes" id="UP001212152">
    <property type="component" value="Unassembled WGS sequence"/>
</dbReference>
<accession>A0AAD5XSM8</accession>
<organism evidence="1 2">
    <name type="scientific">Geranomyces variabilis</name>
    <dbReference type="NCBI Taxonomy" id="109894"/>
    <lineage>
        <taxon>Eukaryota</taxon>
        <taxon>Fungi</taxon>
        <taxon>Fungi incertae sedis</taxon>
        <taxon>Chytridiomycota</taxon>
        <taxon>Chytridiomycota incertae sedis</taxon>
        <taxon>Chytridiomycetes</taxon>
        <taxon>Spizellomycetales</taxon>
        <taxon>Powellomycetaceae</taxon>
        <taxon>Geranomyces</taxon>
    </lineage>
</organism>